<dbReference type="InterPro" id="IPR028082">
    <property type="entry name" value="Peripla_BP_I"/>
</dbReference>
<dbReference type="Proteomes" id="UP000321820">
    <property type="component" value="Chromosome"/>
</dbReference>
<dbReference type="SUPFAM" id="SSF53822">
    <property type="entry name" value="Periplasmic binding protein-like I"/>
    <property type="match status" value="1"/>
</dbReference>
<name>A0A5B9E589_9BACT</name>
<accession>A0A5B9E589</accession>
<evidence type="ECO:0000256" key="2">
    <source>
        <dbReference type="ARBA" id="ARBA00007639"/>
    </source>
</evidence>
<dbReference type="OrthoDB" id="113001at2"/>
<reference evidence="6 7" key="1">
    <citation type="submission" date="2019-08" db="EMBL/GenBank/DDBJ databases">
        <title>Complete genome sequence of Terriglobus albidus strain ORNL.</title>
        <authorList>
            <person name="Podar M."/>
        </authorList>
    </citation>
    <scope>NUCLEOTIDE SEQUENCE [LARGE SCALE GENOMIC DNA]</scope>
    <source>
        <strain evidence="6 7">ORNL</strain>
    </source>
</reference>
<keyword evidence="3 4" id="KW-0732">Signal</keyword>
<dbReference type="AlphaFoldDB" id="A0A5B9E589"/>
<feature type="domain" description="Periplasmic binding protein" evidence="5">
    <location>
        <begin position="29"/>
        <end position="285"/>
    </location>
</feature>
<feature type="chain" id="PRO_5022912880" evidence="4">
    <location>
        <begin position="21"/>
        <end position="322"/>
    </location>
</feature>
<dbReference type="RefSeq" id="WP_147646644.1">
    <property type="nucleotide sequence ID" value="NZ_CP042806.1"/>
</dbReference>
<gene>
    <name evidence="6" type="ORF">FTW19_05175</name>
</gene>
<comment type="subcellular location">
    <subcellularLocation>
        <location evidence="1">Cell envelope</location>
    </subcellularLocation>
</comment>
<comment type="similarity">
    <text evidence="2">Belongs to the bacterial solute-binding protein 2 family.</text>
</comment>
<evidence type="ECO:0000313" key="6">
    <source>
        <dbReference type="EMBL" id="QEE27453.1"/>
    </source>
</evidence>
<dbReference type="PROSITE" id="PS51257">
    <property type="entry name" value="PROKAR_LIPOPROTEIN"/>
    <property type="match status" value="1"/>
</dbReference>
<dbReference type="PANTHER" id="PTHR46847">
    <property type="entry name" value="D-ALLOSE-BINDING PERIPLASMIC PROTEIN-RELATED"/>
    <property type="match status" value="1"/>
</dbReference>
<dbReference type="KEGG" id="talb:FTW19_05175"/>
<dbReference type="Pfam" id="PF13407">
    <property type="entry name" value="Peripla_BP_4"/>
    <property type="match status" value="1"/>
</dbReference>
<dbReference type="EMBL" id="CP042806">
    <property type="protein sequence ID" value="QEE27453.1"/>
    <property type="molecule type" value="Genomic_DNA"/>
</dbReference>
<proteinExistence type="inferred from homology"/>
<evidence type="ECO:0000256" key="4">
    <source>
        <dbReference type="SAM" id="SignalP"/>
    </source>
</evidence>
<sequence length="322" mass="35033">MNVRRISCLLALVTLTALLAGCNRPQPVIGVVPRTTGTLLWEPLHLGIAETAHNSGLHIEWNGPADLSNVETQLNLFSRMQRDQLRGIIFAPEETLASRSVVLDAIKTNMPLVIVDDEVGPPAGPLLSYVSTDERAGASLAAKRIAQLLHGRGSIALIGVSPRSENGLRRQQYLEEDLAQIAPEIKVAVRVFGDANIPHQQQIAAEVLKRTPAVDLIVALTPFATRGAYYAKLASTPRSQVPVVGFDQDILFPVQTGDIDSVVVQNTREIGRIAFERMQQELAGKTPEGHTLVAPFLLTRETLTSPTITSLLAYEAYDWSSQ</sequence>
<dbReference type="GO" id="GO:0030246">
    <property type="term" value="F:carbohydrate binding"/>
    <property type="evidence" value="ECO:0007669"/>
    <property type="project" value="UniProtKB-ARBA"/>
</dbReference>
<dbReference type="PANTHER" id="PTHR46847:SF1">
    <property type="entry name" value="D-ALLOSE-BINDING PERIPLASMIC PROTEIN-RELATED"/>
    <property type="match status" value="1"/>
</dbReference>
<evidence type="ECO:0000313" key="7">
    <source>
        <dbReference type="Proteomes" id="UP000321820"/>
    </source>
</evidence>
<dbReference type="GO" id="GO:0030313">
    <property type="term" value="C:cell envelope"/>
    <property type="evidence" value="ECO:0007669"/>
    <property type="project" value="UniProtKB-SubCell"/>
</dbReference>
<organism evidence="6 7">
    <name type="scientific">Terriglobus albidus</name>
    <dbReference type="NCBI Taxonomy" id="1592106"/>
    <lineage>
        <taxon>Bacteria</taxon>
        <taxon>Pseudomonadati</taxon>
        <taxon>Acidobacteriota</taxon>
        <taxon>Terriglobia</taxon>
        <taxon>Terriglobales</taxon>
        <taxon>Acidobacteriaceae</taxon>
        <taxon>Terriglobus</taxon>
    </lineage>
</organism>
<dbReference type="InterPro" id="IPR025997">
    <property type="entry name" value="SBP_2_dom"/>
</dbReference>
<keyword evidence="7" id="KW-1185">Reference proteome</keyword>
<dbReference type="Gene3D" id="3.40.50.2300">
    <property type="match status" value="2"/>
</dbReference>
<protein>
    <submittedName>
        <fullName evidence="6">Substrate-binding domain-containing protein</fullName>
    </submittedName>
</protein>
<evidence type="ECO:0000256" key="3">
    <source>
        <dbReference type="ARBA" id="ARBA00022729"/>
    </source>
</evidence>
<evidence type="ECO:0000259" key="5">
    <source>
        <dbReference type="Pfam" id="PF13407"/>
    </source>
</evidence>
<evidence type="ECO:0000256" key="1">
    <source>
        <dbReference type="ARBA" id="ARBA00004196"/>
    </source>
</evidence>
<feature type="signal peptide" evidence="4">
    <location>
        <begin position="1"/>
        <end position="20"/>
    </location>
</feature>